<dbReference type="HOGENOM" id="CLU_012494_4_7_5"/>
<dbReference type="InterPro" id="IPR013094">
    <property type="entry name" value="AB_hydrolase_3"/>
</dbReference>
<protein>
    <submittedName>
        <fullName evidence="3">Putative esterase</fullName>
    </submittedName>
</protein>
<gene>
    <name evidence="3" type="ordered locus">Caul_5243</name>
</gene>
<evidence type="ECO:0000256" key="1">
    <source>
        <dbReference type="ARBA" id="ARBA00022801"/>
    </source>
</evidence>
<keyword evidence="3" id="KW-0614">Plasmid</keyword>
<proteinExistence type="predicted"/>
<dbReference type="Pfam" id="PF07859">
    <property type="entry name" value="Abhydrolase_3"/>
    <property type="match status" value="1"/>
</dbReference>
<evidence type="ECO:0000259" key="2">
    <source>
        <dbReference type="Pfam" id="PF07859"/>
    </source>
</evidence>
<dbReference type="KEGG" id="cak:Caul_5243"/>
<dbReference type="PANTHER" id="PTHR48081:SF33">
    <property type="entry name" value="KYNURENINE FORMAMIDASE"/>
    <property type="match status" value="1"/>
</dbReference>
<dbReference type="OrthoDB" id="9771666at2"/>
<organism evidence="3">
    <name type="scientific">Caulobacter sp. (strain K31)</name>
    <dbReference type="NCBI Taxonomy" id="366602"/>
    <lineage>
        <taxon>Bacteria</taxon>
        <taxon>Pseudomonadati</taxon>
        <taxon>Pseudomonadota</taxon>
        <taxon>Alphaproteobacteria</taxon>
        <taxon>Caulobacterales</taxon>
        <taxon>Caulobacteraceae</taxon>
        <taxon>Caulobacter</taxon>
    </lineage>
</organism>
<geneLocation type="plasmid" evidence="3">
    <name>pCAUL01</name>
</geneLocation>
<dbReference type="SUPFAM" id="SSF53474">
    <property type="entry name" value="alpha/beta-Hydrolases"/>
    <property type="match status" value="1"/>
</dbReference>
<sequence length="291" mass="31141">MTSDIEEYAALLEREYSPSSVAPNYRDIVATYRTRSESNFSLFPNYHHVFYGEDPDEHVVLADDLSPERPVHLFIHGGYWQELSWQDSFFAAQAFADAGVVFGAVNYSLAPKLSLPAILDQCRRAVASIARLSLEAGGSGRVTISGSSAGAHLAALVASTDWASYGLPTNPVVALVLISGVYDLTPLVSTTINAALGLTVTQARALSPLALAARPSCPAIVSWGQVETAAFKRQSRDFAAHLEAGGAAVRRLEVVGRNHFDIVFDLADPATSLGAATFELINSLRSTSRDA</sequence>
<feature type="domain" description="Alpha/beta hydrolase fold-3" evidence="2">
    <location>
        <begin position="73"/>
        <end position="192"/>
    </location>
</feature>
<accession>B0T9I8</accession>
<dbReference type="EMBL" id="CP000928">
    <property type="protein sequence ID" value="ABZ74363.1"/>
    <property type="molecule type" value="Genomic_DNA"/>
</dbReference>
<dbReference type="Gene3D" id="3.40.50.1820">
    <property type="entry name" value="alpha/beta hydrolase"/>
    <property type="match status" value="1"/>
</dbReference>
<keyword evidence="1" id="KW-0378">Hydrolase</keyword>
<name>B0T9I8_CAUSK</name>
<dbReference type="InterPro" id="IPR050300">
    <property type="entry name" value="GDXG_lipolytic_enzyme"/>
</dbReference>
<reference evidence="3" key="1">
    <citation type="submission" date="2008-01" db="EMBL/GenBank/DDBJ databases">
        <title>Complete sequence of plasmid1 pCAUL01 of Caulobacter sp. K31.</title>
        <authorList>
            <consortium name="US DOE Joint Genome Institute"/>
            <person name="Copeland A."/>
            <person name="Lucas S."/>
            <person name="Lapidus A."/>
            <person name="Barry K."/>
            <person name="Glavina del Rio T."/>
            <person name="Dalin E."/>
            <person name="Tice H."/>
            <person name="Pitluck S."/>
            <person name="Bruce D."/>
            <person name="Goodwin L."/>
            <person name="Thompson L.S."/>
            <person name="Brettin T."/>
            <person name="Detter J.C."/>
            <person name="Han C."/>
            <person name="Schmutz J."/>
            <person name="Larimer F."/>
            <person name="Land M."/>
            <person name="Hauser L."/>
            <person name="Kyrpides N."/>
            <person name="Kim E."/>
            <person name="Stephens C."/>
            <person name="Richardson P."/>
        </authorList>
    </citation>
    <scope>NUCLEOTIDE SEQUENCE [LARGE SCALE GENOMIC DNA]</scope>
    <source>
        <strain evidence="3">K31</strain>
        <plasmid evidence="3">pCAUL01</plasmid>
    </source>
</reference>
<dbReference type="GO" id="GO:0016787">
    <property type="term" value="F:hydrolase activity"/>
    <property type="evidence" value="ECO:0007669"/>
    <property type="project" value="UniProtKB-KW"/>
</dbReference>
<dbReference type="AlphaFoldDB" id="B0T9I8"/>
<dbReference type="InterPro" id="IPR029058">
    <property type="entry name" value="AB_hydrolase_fold"/>
</dbReference>
<dbReference type="PANTHER" id="PTHR48081">
    <property type="entry name" value="AB HYDROLASE SUPERFAMILY PROTEIN C4A8.06C"/>
    <property type="match status" value="1"/>
</dbReference>
<evidence type="ECO:0000313" key="3">
    <source>
        <dbReference type="EMBL" id="ABZ74363.1"/>
    </source>
</evidence>